<organism evidence="3 4">
    <name type="scientific">Oceanobacillus piezotolerans</name>
    <dbReference type="NCBI Taxonomy" id="2448030"/>
    <lineage>
        <taxon>Bacteria</taxon>
        <taxon>Bacillati</taxon>
        <taxon>Bacillota</taxon>
        <taxon>Bacilli</taxon>
        <taxon>Bacillales</taxon>
        <taxon>Bacillaceae</taxon>
        <taxon>Oceanobacillus</taxon>
    </lineage>
</organism>
<evidence type="ECO:0000313" key="3">
    <source>
        <dbReference type="EMBL" id="RLL47159.1"/>
    </source>
</evidence>
<accession>A0A498DRU9</accession>
<sequence>MSINGKTEDVRLLLIDTPETVDPNKPVQPFGPEAS</sequence>
<dbReference type="InterPro" id="IPR035437">
    <property type="entry name" value="SNase_OB-fold_sf"/>
</dbReference>
<name>A0A498DRU9_9BACI</name>
<gene>
    <name evidence="3" type="ORF">D8M04_07925</name>
</gene>
<dbReference type="EMBL" id="RCHR01000002">
    <property type="protein sequence ID" value="RLL47159.1"/>
    <property type="molecule type" value="Genomic_DNA"/>
</dbReference>
<evidence type="ECO:0000259" key="2">
    <source>
        <dbReference type="Pfam" id="PF00565"/>
    </source>
</evidence>
<dbReference type="InterPro" id="IPR016071">
    <property type="entry name" value="Staphylococal_nuclease_OB-fold"/>
</dbReference>
<protein>
    <recommendedName>
        <fullName evidence="2">TNase-like domain-containing protein</fullName>
    </recommendedName>
</protein>
<feature type="compositionally biased region" description="Basic and acidic residues" evidence="1">
    <location>
        <begin position="1"/>
        <end position="11"/>
    </location>
</feature>
<keyword evidence="4" id="KW-1185">Reference proteome</keyword>
<evidence type="ECO:0000313" key="4">
    <source>
        <dbReference type="Proteomes" id="UP000270219"/>
    </source>
</evidence>
<feature type="region of interest" description="Disordered" evidence="1">
    <location>
        <begin position="1"/>
        <end position="35"/>
    </location>
</feature>
<dbReference type="AlphaFoldDB" id="A0A498DRU9"/>
<proteinExistence type="predicted"/>
<dbReference type="OrthoDB" id="4376109at2"/>
<evidence type="ECO:0000256" key="1">
    <source>
        <dbReference type="SAM" id="MobiDB-lite"/>
    </source>
</evidence>
<dbReference type="Gene3D" id="2.40.50.90">
    <property type="match status" value="1"/>
</dbReference>
<dbReference type="Proteomes" id="UP000270219">
    <property type="component" value="Unassembled WGS sequence"/>
</dbReference>
<dbReference type="SUPFAM" id="SSF50199">
    <property type="entry name" value="Staphylococcal nuclease"/>
    <property type="match status" value="1"/>
</dbReference>
<comment type="caution">
    <text evidence="3">The sequence shown here is derived from an EMBL/GenBank/DDBJ whole genome shotgun (WGS) entry which is preliminary data.</text>
</comment>
<feature type="domain" description="TNase-like" evidence="2">
    <location>
        <begin position="10"/>
        <end position="35"/>
    </location>
</feature>
<dbReference type="Pfam" id="PF00565">
    <property type="entry name" value="SNase"/>
    <property type="match status" value="1"/>
</dbReference>
<reference evidence="3 4" key="1">
    <citation type="submission" date="2018-10" db="EMBL/GenBank/DDBJ databases">
        <title>Oceanobacillus sp. YLB-02 draft genome.</title>
        <authorList>
            <person name="Yu L."/>
        </authorList>
    </citation>
    <scope>NUCLEOTIDE SEQUENCE [LARGE SCALE GENOMIC DNA]</scope>
    <source>
        <strain evidence="3 4">YLB-02</strain>
    </source>
</reference>